<accession>A0A5Q2MG96</accession>
<dbReference type="AlphaFoldDB" id="A0A5Q2MG96"/>
<dbReference type="KEGG" id="aef:GEV26_10025"/>
<proteinExistence type="predicted"/>
<feature type="chain" id="PRO_5038635149" description="Lipoprotein" evidence="1">
    <location>
        <begin position="19"/>
        <end position="291"/>
    </location>
</feature>
<sequence length="291" mass="31246">MARQLARASAALALTLVAACGGGGSDAPAKKASAPPPRVELTDLAASPSAPSATYDAPMDLRLPDESWREEYRKVAARLSAMMRSAMTDPAGWQLTSDKAAYSLVYGKFDVTESSGSYLANTLYKKARSKAEPRERIGHRVASIFPKDGMPRRVRAYKVGWTAQEVKDGLKVSAQAWVGYDVGKPAPVLITRELTVTIMRRDDRFDYRVASPQYGTYTDSCSSPVDGVLRPPSDGLDRAMIPAWQKETGDKTVRPLKTAFAEVVAAGGSKVSAAKTRAKAKKCLAKGAAKS</sequence>
<dbReference type="Proteomes" id="UP000392064">
    <property type="component" value="Chromosome"/>
</dbReference>
<reference evidence="2 3" key="1">
    <citation type="submission" date="2019-11" db="EMBL/GenBank/DDBJ databases">
        <authorList>
            <person name="Li J."/>
        </authorList>
    </citation>
    <scope>NUCLEOTIDE SEQUENCE [LARGE SCALE GENOMIC DNA]</scope>
    <source>
        <strain evidence="2 3">MF47</strain>
    </source>
</reference>
<organism evidence="2 3">
    <name type="scientific">Aeromicrobium yanjiei</name>
    <dbReference type="NCBI Taxonomy" id="2662028"/>
    <lineage>
        <taxon>Bacteria</taxon>
        <taxon>Bacillati</taxon>
        <taxon>Actinomycetota</taxon>
        <taxon>Actinomycetes</taxon>
        <taxon>Propionibacteriales</taxon>
        <taxon>Nocardioidaceae</taxon>
        <taxon>Aeromicrobium</taxon>
    </lineage>
</organism>
<evidence type="ECO:0000313" key="2">
    <source>
        <dbReference type="EMBL" id="QGG41668.1"/>
    </source>
</evidence>
<name>A0A5Q2MG96_9ACTN</name>
<dbReference type="EMBL" id="CP045737">
    <property type="protein sequence ID" value="QGG41668.1"/>
    <property type="molecule type" value="Genomic_DNA"/>
</dbReference>
<feature type="signal peptide" evidence="1">
    <location>
        <begin position="1"/>
        <end position="18"/>
    </location>
</feature>
<keyword evidence="3" id="KW-1185">Reference proteome</keyword>
<evidence type="ECO:0000313" key="3">
    <source>
        <dbReference type="Proteomes" id="UP000392064"/>
    </source>
</evidence>
<gene>
    <name evidence="2" type="ORF">GEV26_10025</name>
</gene>
<dbReference type="PROSITE" id="PS51257">
    <property type="entry name" value="PROKAR_LIPOPROTEIN"/>
    <property type="match status" value="1"/>
</dbReference>
<protein>
    <recommendedName>
        <fullName evidence="4">Lipoprotein</fullName>
    </recommendedName>
</protein>
<keyword evidence="1" id="KW-0732">Signal</keyword>
<evidence type="ECO:0000256" key="1">
    <source>
        <dbReference type="SAM" id="SignalP"/>
    </source>
</evidence>
<evidence type="ECO:0008006" key="4">
    <source>
        <dbReference type="Google" id="ProtNLM"/>
    </source>
</evidence>
<dbReference type="RefSeq" id="WP_153652934.1">
    <property type="nucleotide sequence ID" value="NZ_CP045737.1"/>
</dbReference>